<organism evidence="2 3">
    <name type="scientific">Araneus ventricosus</name>
    <name type="common">Orbweaver spider</name>
    <name type="synonym">Epeira ventricosa</name>
    <dbReference type="NCBI Taxonomy" id="182803"/>
    <lineage>
        <taxon>Eukaryota</taxon>
        <taxon>Metazoa</taxon>
        <taxon>Ecdysozoa</taxon>
        <taxon>Arthropoda</taxon>
        <taxon>Chelicerata</taxon>
        <taxon>Arachnida</taxon>
        <taxon>Araneae</taxon>
        <taxon>Araneomorphae</taxon>
        <taxon>Entelegynae</taxon>
        <taxon>Araneoidea</taxon>
        <taxon>Araneidae</taxon>
        <taxon>Araneus</taxon>
    </lineage>
</organism>
<feature type="compositionally biased region" description="Polar residues" evidence="1">
    <location>
        <begin position="130"/>
        <end position="140"/>
    </location>
</feature>
<reference evidence="2 3" key="1">
    <citation type="journal article" date="2019" name="Sci. Rep.">
        <title>Orb-weaving spider Araneus ventricosus genome elucidates the spidroin gene catalogue.</title>
        <authorList>
            <person name="Kono N."/>
            <person name="Nakamura H."/>
            <person name="Ohtoshi R."/>
            <person name="Moran D.A.P."/>
            <person name="Shinohara A."/>
            <person name="Yoshida Y."/>
            <person name="Fujiwara M."/>
            <person name="Mori M."/>
            <person name="Tomita M."/>
            <person name="Arakawa K."/>
        </authorList>
    </citation>
    <scope>NUCLEOTIDE SEQUENCE [LARGE SCALE GENOMIC DNA]</scope>
</reference>
<dbReference type="EMBL" id="BGPR01015672">
    <property type="protein sequence ID" value="GBN70186.1"/>
    <property type="molecule type" value="Genomic_DNA"/>
</dbReference>
<dbReference type="AlphaFoldDB" id="A0A4Y2R414"/>
<sequence>MKDSRAGSPVKGGNSADPIVMEGSNTQRRPEIVLELFKYDAANLNCDNIIPISVVYFAKISEKKRQLCTFHRKKKARIAAENVKQEPILKKFIKIENIESREGLSTTVEGKSLTSENFENENITYCSNQEQEVPVNSTPQKPCLSDSRVESSRSNSTKDPSGLRVLPLVSSGNLGRGNVDSGVVLII</sequence>
<evidence type="ECO:0000313" key="3">
    <source>
        <dbReference type="Proteomes" id="UP000499080"/>
    </source>
</evidence>
<evidence type="ECO:0000313" key="2">
    <source>
        <dbReference type="EMBL" id="GBN70186.1"/>
    </source>
</evidence>
<name>A0A4Y2R414_ARAVE</name>
<accession>A0A4Y2R414</accession>
<keyword evidence="3" id="KW-1185">Reference proteome</keyword>
<comment type="caution">
    <text evidence="2">The sequence shown here is derived from an EMBL/GenBank/DDBJ whole genome shotgun (WGS) entry which is preliminary data.</text>
</comment>
<protein>
    <submittedName>
        <fullName evidence="2">Uncharacterized protein</fullName>
    </submittedName>
</protein>
<gene>
    <name evidence="2" type="ORF">AVEN_172295_1</name>
</gene>
<feature type="region of interest" description="Disordered" evidence="1">
    <location>
        <begin position="1"/>
        <end position="24"/>
    </location>
</feature>
<proteinExistence type="predicted"/>
<dbReference type="Proteomes" id="UP000499080">
    <property type="component" value="Unassembled WGS sequence"/>
</dbReference>
<feature type="region of interest" description="Disordered" evidence="1">
    <location>
        <begin position="130"/>
        <end position="165"/>
    </location>
</feature>
<evidence type="ECO:0000256" key="1">
    <source>
        <dbReference type="SAM" id="MobiDB-lite"/>
    </source>
</evidence>